<dbReference type="GO" id="GO:0006508">
    <property type="term" value="P:proteolysis"/>
    <property type="evidence" value="ECO:0007669"/>
    <property type="project" value="UniProtKB-KW"/>
</dbReference>
<keyword evidence="3" id="KW-0378">Hydrolase</keyword>
<dbReference type="Gene3D" id="6.20.330.10">
    <property type="match status" value="1"/>
</dbReference>
<evidence type="ECO:0000259" key="6">
    <source>
        <dbReference type="Pfam" id="PF01343"/>
    </source>
</evidence>
<keyword evidence="5" id="KW-0472">Membrane</keyword>
<name>A0A1G2TFB7_9BACT</name>
<dbReference type="Pfam" id="PF01343">
    <property type="entry name" value="Peptidase_S49"/>
    <property type="match status" value="1"/>
</dbReference>
<evidence type="ECO:0000256" key="2">
    <source>
        <dbReference type="ARBA" id="ARBA00022670"/>
    </source>
</evidence>
<keyword evidence="5" id="KW-1133">Transmembrane helix</keyword>
<evidence type="ECO:0000256" key="3">
    <source>
        <dbReference type="ARBA" id="ARBA00022801"/>
    </source>
</evidence>
<dbReference type="PANTHER" id="PTHR42987">
    <property type="entry name" value="PEPTIDASE S49"/>
    <property type="match status" value="1"/>
</dbReference>
<feature type="domain" description="Peptidase S49" evidence="6">
    <location>
        <begin position="115"/>
        <end position="262"/>
    </location>
</feature>
<evidence type="ECO:0000313" key="8">
    <source>
        <dbReference type="Proteomes" id="UP000178175"/>
    </source>
</evidence>
<dbReference type="InterPro" id="IPR047272">
    <property type="entry name" value="S49_SppA_C"/>
</dbReference>
<gene>
    <name evidence="7" type="ORF">A3C70_03190</name>
</gene>
<reference evidence="7 8" key="1">
    <citation type="journal article" date="2016" name="Nat. Commun.">
        <title>Thousands of microbial genomes shed light on interconnected biogeochemical processes in an aquifer system.</title>
        <authorList>
            <person name="Anantharaman K."/>
            <person name="Brown C.T."/>
            <person name="Hug L.A."/>
            <person name="Sharon I."/>
            <person name="Castelle C.J."/>
            <person name="Probst A.J."/>
            <person name="Thomas B.C."/>
            <person name="Singh A."/>
            <person name="Wilkins M.J."/>
            <person name="Karaoz U."/>
            <person name="Brodie E.L."/>
            <person name="Williams K.H."/>
            <person name="Hubbard S.S."/>
            <person name="Banfield J.F."/>
        </authorList>
    </citation>
    <scope>NUCLEOTIDE SEQUENCE [LARGE SCALE GENOMIC DNA]</scope>
</reference>
<dbReference type="SUPFAM" id="SSF52096">
    <property type="entry name" value="ClpP/crotonase"/>
    <property type="match status" value="1"/>
</dbReference>
<dbReference type="AlphaFoldDB" id="A0A1G2TFB7"/>
<comment type="caution">
    <text evidence="7">The sequence shown here is derived from an EMBL/GenBank/DDBJ whole genome shotgun (WGS) entry which is preliminary data.</text>
</comment>
<feature type="transmembrane region" description="Helical" evidence="5">
    <location>
        <begin position="12"/>
        <end position="30"/>
    </location>
</feature>
<evidence type="ECO:0000256" key="4">
    <source>
        <dbReference type="ARBA" id="ARBA00022825"/>
    </source>
</evidence>
<dbReference type="PANTHER" id="PTHR42987:SF4">
    <property type="entry name" value="PROTEASE SOHB-RELATED"/>
    <property type="match status" value="1"/>
</dbReference>
<keyword evidence="4" id="KW-0720">Serine protease</keyword>
<dbReference type="Gene3D" id="3.90.226.10">
    <property type="entry name" value="2-enoyl-CoA Hydratase, Chain A, domain 1"/>
    <property type="match status" value="1"/>
</dbReference>
<dbReference type="InterPro" id="IPR002142">
    <property type="entry name" value="Peptidase_S49"/>
</dbReference>
<accession>A0A1G2TFB7</accession>
<dbReference type="Proteomes" id="UP000178175">
    <property type="component" value="Unassembled WGS sequence"/>
</dbReference>
<sequence length="272" mass="29424">MNEEKQVSRKKALILVICIGVLAFIAGSYFSDDTYIAGTDSQENCNVLALSANGYLSTYIPERTTDDWSDVSSSEYITDGILSAQDDQEIKAVLLSVDSHGGNGIAGEEIANALKRLDKPSVSVIRTIGASAAYWAATGVDKIYASKISDVGSIAITASYLDETNKITKEGYEYTELSSGKYKDLGDTGRPLTAEERSIVLSDLRKAHEVFVQAVATNRNLEIGEVEKLANGLTYVGIDALGYGLIDEIGDIATATKYLEEQIGEKVELCWY</sequence>
<evidence type="ECO:0000313" key="7">
    <source>
        <dbReference type="EMBL" id="OHA95748.1"/>
    </source>
</evidence>
<proteinExistence type="inferred from homology"/>
<comment type="similarity">
    <text evidence="1">Belongs to the peptidase S49 family.</text>
</comment>
<dbReference type="InterPro" id="IPR029045">
    <property type="entry name" value="ClpP/crotonase-like_dom_sf"/>
</dbReference>
<evidence type="ECO:0000256" key="5">
    <source>
        <dbReference type="SAM" id="Phobius"/>
    </source>
</evidence>
<protein>
    <recommendedName>
        <fullName evidence="6">Peptidase S49 domain-containing protein</fullName>
    </recommendedName>
</protein>
<keyword evidence="5" id="KW-0812">Transmembrane</keyword>
<dbReference type="GO" id="GO:0008236">
    <property type="term" value="F:serine-type peptidase activity"/>
    <property type="evidence" value="ECO:0007669"/>
    <property type="project" value="UniProtKB-KW"/>
</dbReference>
<dbReference type="EMBL" id="MHVR01000019">
    <property type="protein sequence ID" value="OHA95748.1"/>
    <property type="molecule type" value="Genomic_DNA"/>
</dbReference>
<evidence type="ECO:0000256" key="1">
    <source>
        <dbReference type="ARBA" id="ARBA00008683"/>
    </source>
</evidence>
<dbReference type="CDD" id="cd07023">
    <property type="entry name" value="S49_Sppa_N_C"/>
    <property type="match status" value="1"/>
</dbReference>
<organism evidence="7 8">
    <name type="scientific">Candidatus Zambryskibacteria bacterium RIFCSPHIGHO2_02_FULL_43_14</name>
    <dbReference type="NCBI Taxonomy" id="1802748"/>
    <lineage>
        <taxon>Bacteria</taxon>
        <taxon>Candidatus Zambryskiibacteriota</taxon>
    </lineage>
</organism>
<keyword evidence="2" id="KW-0645">Protease</keyword>